<reference evidence="6 7" key="1">
    <citation type="journal article" date="2015" name="PLoS Pathog.">
        <title>Leptomonas seymouri: Adaptations to the Dixenous Life Cycle Analyzed by Genome Sequencing, Transcriptome Profiling and Co-infection with Leishmania donovani.</title>
        <authorList>
            <person name="Kraeva N."/>
            <person name="Butenko A."/>
            <person name="Hlavacova J."/>
            <person name="Kostygov A."/>
            <person name="Myskova J."/>
            <person name="Grybchuk D."/>
            <person name="Lestinova T."/>
            <person name="Votypka J."/>
            <person name="Volf P."/>
            <person name="Opperdoes F."/>
            <person name="Flegontov P."/>
            <person name="Lukes J."/>
            <person name="Yurchenko V."/>
        </authorList>
    </citation>
    <scope>NUCLEOTIDE SEQUENCE [LARGE SCALE GENOMIC DNA]</scope>
    <source>
        <strain evidence="6 7">ATCC 30220</strain>
    </source>
</reference>
<dbReference type="VEuPathDB" id="TriTrypDB:Lsey_0169_0160"/>
<evidence type="ECO:0000256" key="2">
    <source>
        <dbReference type="ARBA" id="ARBA00022771"/>
    </source>
</evidence>
<dbReference type="Gene3D" id="6.10.140.2220">
    <property type="match status" value="1"/>
</dbReference>
<accession>A0A0N1IJJ2</accession>
<comment type="caution">
    <text evidence="6">The sequence shown here is derived from an EMBL/GenBank/DDBJ whole genome shotgun (WGS) entry which is preliminary data.</text>
</comment>
<evidence type="ECO:0000256" key="4">
    <source>
        <dbReference type="PROSITE-ProRule" id="PRU00134"/>
    </source>
</evidence>
<feature type="domain" description="MYND-type" evidence="5">
    <location>
        <begin position="401"/>
        <end position="437"/>
    </location>
</feature>
<name>A0A0N1IJJ2_LEPSE</name>
<organism evidence="6 7">
    <name type="scientific">Leptomonas seymouri</name>
    <dbReference type="NCBI Taxonomy" id="5684"/>
    <lineage>
        <taxon>Eukaryota</taxon>
        <taxon>Discoba</taxon>
        <taxon>Euglenozoa</taxon>
        <taxon>Kinetoplastea</taxon>
        <taxon>Metakinetoplastina</taxon>
        <taxon>Trypanosomatida</taxon>
        <taxon>Trypanosomatidae</taxon>
        <taxon>Leishmaniinae</taxon>
        <taxon>Leptomonas</taxon>
    </lineage>
</organism>
<evidence type="ECO:0000313" key="6">
    <source>
        <dbReference type="EMBL" id="KPI85753.1"/>
    </source>
</evidence>
<keyword evidence="7" id="KW-1185">Reference proteome</keyword>
<dbReference type="Pfam" id="PF01753">
    <property type="entry name" value="zf-MYND"/>
    <property type="match status" value="1"/>
</dbReference>
<dbReference type="InterPro" id="IPR002893">
    <property type="entry name" value="Znf_MYND"/>
</dbReference>
<dbReference type="OMA" id="RYPFREM"/>
<dbReference type="EMBL" id="LJSK01000169">
    <property type="protein sequence ID" value="KPI85753.1"/>
    <property type="molecule type" value="Genomic_DNA"/>
</dbReference>
<dbReference type="SUPFAM" id="SSF144232">
    <property type="entry name" value="HIT/MYND zinc finger-like"/>
    <property type="match status" value="1"/>
</dbReference>
<keyword evidence="1" id="KW-0479">Metal-binding</keyword>
<evidence type="ECO:0000313" key="7">
    <source>
        <dbReference type="Proteomes" id="UP000038009"/>
    </source>
</evidence>
<protein>
    <recommendedName>
        <fullName evidence="5">MYND-type domain-containing protein</fullName>
    </recommendedName>
</protein>
<proteinExistence type="predicted"/>
<evidence type="ECO:0000256" key="1">
    <source>
        <dbReference type="ARBA" id="ARBA00022723"/>
    </source>
</evidence>
<feature type="non-terminal residue" evidence="6">
    <location>
        <position position="437"/>
    </location>
</feature>
<dbReference type="PROSITE" id="PS50865">
    <property type="entry name" value="ZF_MYND_2"/>
    <property type="match status" value="1"/>
</dbReference>
<gene>
    <name evidence="6" type="ORF">ABL78_5202</name>
</gene>
<keyword evidence="3" id="KW-0862">Zinc</keyword>
<evidence type="ECO:0000259" key="5">
    <source>
        <dbReference type="PROSITE" id="PS50865"/>
    </source>
</evidence>
<dbReference type="AlphaFoldDB" id="A0A0N1IJJ2"/>
<dbReference type="Proteomes" id="UP000038009">
    <property type="component" value="Unassembled WGS sequence"/>
</dbReference>
<sequence length="437" mass="49217">MADQSRDSSPDQADDRPSVNYDSVLRYPFREMRTEWFDDYMDSISSSKRIPVATRLMDCLMAHTVLHEDPFLEKVVTVIYNRVANNETFRNMTGVFGEAHEVFRIVCMTAKFTVSNASEKNVLLNLLEQHCTRFHIAAQKVKSDNSEALVAAAERVTESVLHLRKNMSATDAFRRLMDAIKSLFFTVNARNGVSPGSSDGKSIFNTFVCCDGCPCYAKLRTGPTVFLRDMEKIKILDCVMMAAVNAKDSLMLEMATRFLHNFCKDFMENPDLDDIGNLIHNGRLFYCRTALFDALNTITSPQSGFADVQTAKTLNMDRIVLALLWVKNEVKDIRILCKLVPTLNEALASAEVAYAHLDCDDVLQILHTLKEYILTLFAALSFPEYHLAVHSRDVFIGKRADMKCANPACPGTTKDLLKCSGCDVTFYCSSECQKADW</sequence>
<keyword evidence="2 4" id="KW-0863">Zinc-finger</keyword>
<dbReference type="GO" id="GO:0008270">
    <property type="term" value="F:zinc ion binding"/>
    <property type="evidence" value="ECO:0007669"/>
    <property type="project" value="UniProtKB-KW"/>
</dbReference>
<dbReference type="OrthoDB" id="3202243at2759"/>
<evidence type="ECO:0000256" key="3">
    <source>
        <dbReference type="ARBA" id="ARBA00022833"/>
    </source>
</evidence>